<keyword evidence="5" id="KW-1185">Reference proteome</keyword>
<reference evidence="4" key="1">
    <citation type="submission" date="2022-11" db="EMBL/GenBank/DDBJ databases">
        <title>Centuries of genome instability and evolution in soft-shell clam transmissible cancer (bioRxiv).</title>
        <authorList>
            <person name="Hart S.F.M."/>
            <person name="Yonemitsu M.A."/>
            <person name="Giersch R.M."/>
            <person name="Beal B.F."/>
            <person name="Arriagada G."/>
            <person name="Davis B.W."/>
            <person name="Ostrander E.A."/>
            <person name="Goff S.P."/>
            <person name="Metzger M.J."/>
        </authorList>
    </citation>
    <scope>NUCLEOTIDE SEQUENCE</scope>
    <source>
        <strain evidence="4">MELC-2E11</strain>
        <tissue evidence="4">Siphon/mantle</tissue>
    </source>
</reference>
<name>A0ABY7DIE7_MYAAR</name>
<organism evidence="4 5">
    <name type="scientific">Mya arenaria</name>
    <name type="common">Soft-shell clam</name>
    <dbReference type="NCBI Taxonomy" id="6604"/>
    <lineage>
        <taxon>Eukaryota</taxon>
        <taxon>Metazoa</taxon>
        <taxon>Spiralia</taxon>
        <taxon>Lophotrochozoa</taxon>
        <taxon>Mollusca</taxon>
        <taxon>Bivalvia</taxon>
        <taxon>Autobranchia</taxon>
        <taxon>Heteroconchia</taxon>
        <taxon>Euheterodonta</taxon>
        <taxon>Imparidentia</taxon>
        <taxon>Neoheterodontei</taxon>
        <taxon>Myida</taxon>
        <taxon>Myoidea</taxon>
        <taxon>Myidae</taxon>
        <taxon>Mya</taxon>
    </lineage>
</organism>
<dbReference type="PANTHER" id="PTHR10605">
    <property type="entry name" value="HEPARAN SULFATE SULFOTRANSFERASE"/>
    <property type="match status" value="1"/>
</dbReference>
<evidence type="ECO:0000256" key="1">
    <source>
        <dbReference type="ARBA" id="ARBA00022679"/>
    </source>
</evidence>
<feature type="domain" description="Sulfotransferase" evidence="3">
    <location>
        <begin position="16"/>
        <end position="85"/>
    </location>
</feature>
<dbReference type="InterPro" id="IPR000863">
    <property type="entry name" value="Sulfotransferase_dom"/>
</dbReference>
<evidence type="ECO:0000259" key="3">
    <source>
        <dbReference type="Pfam" id="PF00685"/>
    </source>
</evidence>
<keyword evidence="1" id="KW-0808">Transferase</keyword>
<dbReference type="PANTHER" id="PTHR10605:SF72">
    <property type="entry name" value="HEPARAN SULFATE 3-O SULFOTRANSFERASE-B, ISOFORM A"/>
    <property type="match status" value="1"/>
</dbReference>
<dbReference type="EMBL" id="CP111013">
    <property type="protein sequence ID" value="WAQ96259.1"/>
    <property type="molecule type" value="Genomic_DNA"/>
</dbReference>
<evidence type="ECO:0000313" key="4">
    <source>
        <dbReference type="EMBL" id="WAQ96259.1"/>
    </source>
</evidence>
<protein>
    <submittedName>
        <fullName evidence="4">HS3S2-like protein</fullName>
    </submittedName>
</protein>
<sequence length="215" mass="24971">ENLSSKPLDERIRRLPKVIIVGVKKCWTRALFEYLKLHPLIKAPGPEPHFFDRNYHRGLDWYRSMMPATKEHEITMEKTPRCFQTYQKGFTLCLQILNFCSRSSYKSTDKSVCVLCVVFDLISLRQLVNMRRVLGRDGGINKHSSIVQTGIYVRYVTNWLKYFGRSNIHIVSGEELVTNSLAVLETVKDFIAVEREIDGNLIYSTKRVDFLVSGY</sequence>
<gene>
    <name evidence="4" type="ORF">MAR_028949</name>
</gene>
<keyword evidence="2" id="KW-0325">Glycoprotein</keyword>
<dbReference type="InterPro" id="IPR037359">
    <property type="entry name" value="NST/OST"/>
</dbReference>
<proteinExistence type="predicted"/>
<evidence type="ECO:0000256" key="2">
    <source>
        <dbReference type="ARBA" id="ARBA00023180"/>
    </source>
</evidence>
<dbReference type="InterPro" id="IPR027417">
    <property type="entry name" value="P-loop_NTPase"/>
</dbReference>
<dbReference type="Pfam" id="PF00685">
    <property type="entry name" value="Sulfotransfer_1"/>
    <property type="match status" value="1"/>
</dbReference>
<dbReference type="SUPFAM" id="SSF52540">
    <property type="entry name" value="P-loop containing nucleoside triphosphate hydrolases"/>
    <property type="match status" value="1"/>
</dbReference>
<evidence type="ECO:0000313" key="5">
    <source>
        <dbReference type="Proteomes" id="UP001164746"/>
    </source>
</evidence>
<dbReference type="Proteomes" id="UP001164746">
    <property type="component" value="Chromosome 2"/>
</dbReference>
<dbReference type="Gene3D" id="3.40.50.300">
    <property type="entry name" value="P-loop containing nucleotide triphosphate hydrolases"/>
    <property type="match status" value="2"/>
</dbReference>
<feature type="non-terminal residue" evidence="4">
    <location>
        <position position="215"/>
    </location>
</feature>
<accession>A0ABY7DIE7</accession>